<keyword evidence="6" id="KW-0961">Cell wall biogenesis/degradation</keyword>
<dbReference type="Pfam" id="PF00768">
    <property type="entry name" value="Peptidase_S11"/>
    <property type="match status" value="1"/>
</dbReference>
<evidence type="ECO:0000313" key="12">
    <source>
        <dbReference type="Proteomes" id="UP000192520"/>
    </source>
</evidence>
<feature type="binding site" evidence="8">
    <location>
        <position position="265"/>
    </location>
    <ligand>
        <name>substrate</name>
    </ligand>
</feature>
<dbReference type="PANTHER" id="PTHR21581">
    <property type="entry name" value="D-ALANYL-D-ALANINE CARBOXYPEPTIDASE"/>
    <property type="match status" value="1"/>
</dbReference>
<evidence type="ECO:0000256" key="5">
    <source>
        <dbReference type="ARBA" id="ARBA00022984"/>
    </source>
</evidence>
<evidence type="ECO:0000256" key="6">
    <source>
        <dbReference type="ARBA" id="ARBA00023316"/>
    </source>
</evidence>
<dbReference type="Proteomes" id="UP000192520">
    <property type="component" value="Unassembled WGS sequence"/>
</dbReference>
<evidence type="ECO:0000256" key="1">
    <source>
        <dbReference type="ARBA" id="ARBA00007164"/>
    </source>
</evidence>
<dbReference type="GO" id="GO:0006508">
    <property type="term" value="P:proteolysis"/>
    <property type="evidence" value="ECO:0007669"/>
    <property type="project" value="InterPro"/>
</dbReference>
<evidence type="ECO:0000259" key="10">
    <source>
        <dbReference type="Pfam" id="PF00768"/>
    </source>
</evidence>
<protein>
    <recommendedName>
        <fullName evidence="10">Peptidase S11 D-alanyl-D-alanine carboxypeptidase A N-terminal domain-containing protein</fullName>
    </recommendedName>
</protein>
<proteinExistence type="inferred from homology"/>
<keyword evidence="5" id="KW-0573">Peptidoglycan synthesis</keyword>
<feature type="active site" evidence="7">
    <location>
        <position position="157"/>
    </location>
</feature>
<accession>A0A1W9NXN2</accession>
<feature type="active site" description="Acyl-ester intermediate" evidence="7">
    <location>
        <position position="100"/>
    </location>
</feature>
<dbReference type="PRINTS" id="PR00725">
    <property type="entry name" value="DADACBPTASE1"/>
</dbReference>
<dbReference type="InterPro" id="IPR018044">
    <property type="entry name" value="Peptidase_S11"/>
</dbReference>
<comment type="similarity">
    <text evidence="1 9">Belongs to the peptidase S11 family.</text>
</comment>
<dbReference type="GO" id="GO:0071555">
    <property type="term" value="P:cell wall organization"/>
    <property type="evidence" value="ECO:0007669"/>
    <property type="project" value="UniProtKB-KW"/>
</dbReference>
<dbReference type="InterPro" id="IPR012338">
    <property type="entry name" value="Beta-lactam/transpept-like"/>
</dbReference>
<name>A0A1W9NXN2_UNCC3</name>
<organism evidence="11 12">
    <name type="scientific">candidate division CPR3 bacterium 4484_211</name>
    <dbReference type="NCBI Taxonomy" id="1968527"/>
    <lineage>
        <taxon>Bacteria</taxon>
        <taxon>Bacteria division CPR3</taxon>
    </lineage>
</organism>
<evidence type="ECO:0000313" key="11">
    <source>
        <dbReference type="EMBL" id="OQX50911.1"/>
    </source>
</evidence>
<feature type="domain" description="Peptidase S11 D-alanyl-D-alanine carboxypeptidase A N-terminal" evidence="10">
    <location>
        <begin position="75"/>
        <end position="294"/>
    </location>
</feature>
<evidence type="ECO:0000256" key="2">
    <source>
        <dbReference type="ARBA" id="ARBA00022729"/>
    </source>
</evidence>
<sequence length="316" mass="34457">MGKFSLPTKLVLIFGFFSWLWLGVLGMRFCQLKDYRLPAVFEGANPPLSSSLWKPQIAGDSFNTQAIDFGQNVAAALSVNFDSGEVYYALNIHQRLPIASLTKVMTALVALEYASLDKEITVPAAAMDLPKDSSVMGISAGEVYPVKDLLYGLLLPSGNDAAKTLAIGVLGSEENFVYRMNRRSQSLGLKDTHFGNSSGLDDPWNYSSVYDLAVLTHYVLVNYPVINQIVGEKQYEIPYTEKHKYLFLGNFNDLMLLYEGVDGVKPGNTEAAGSCLIASATRGDRRVMALVLGSTYRNAAAIKLLDLGFSVLPSPG</sequence>
<evidence type="ECO:0000256" key="8">
    <source>
        <dbReference type="PIRSR" id="PIRSR618044-2"/>
    </source>
</evidence>
<evidence type="ECO:0000256" key="4">
    <source>
        <dbReference type="ARBA" id="ARBA00022960"/>
    </source>
</evidence>
<reference evidence="12" key="1">
    <citation type="submission" date="2017-03" db="EMBL/GenBank/DDBJ databases">
        <title>Novel pathways for hydrocarbon cycling and metabolic interdependencies in hydrothermal sediment communities.</title>
        <authorList>
            <person name="Dombrowski N."/>
            <person name="Seitz K."/>
            <person name="Teske A."/>
            <person name="Baker B."/>
        </authorList>
    </citation>
    <scope>NUCLEOTIDE SEQUENCE [LARGE SCALE GENOMIC DNA]</scope>
</reference>
<comment type="caution">
    <text evidence="11">The sequence shown here is derived from an EMBL/GenBank/DDBJ whole genome shotgun (WGS) entry which is preliminary data.</text>
</comment>
<dbReference type="SUPFAM" id="SSF56601">
    <property type="entry name" value="beta-lactamase/transpeptidase-like"/>
    <property type="match status" value="1"/>
</dbReference>
<evidence type="ECO:0000256" key="9">
    <source>
        <dbReference type="RuleBase" id="RU004016"/>
    </source>
</evidence>
<dbReference type="STRING" id="1968527.B5M47_02695"/>
<dbReference type="EMBL" id="MZGJ01000014">
    <property type="protein sequence ID" value="OQX50911.1"/>
    <property type="molecule type" value="Genomic_DNA"/>
</dbReference>
<dbReference type="GO" id="GO:0008360">
    <property type="term" value="P:regulation of cell shape"/>
    <property type="evidence" value="ECO:0007669"/>
    <property type="project" value="UniProtKB-KW"/>
</dbReference>
<evidence type="ECO:0000256" key="7">
    <source>
        <dbReference type="PIRSR" id="PIRSR618044-1"/>
    </source>
</evidence>
<dbReference type="Gene3D" id="3.40.710.10">
    <property type="entry name" value="DD-peptidase/beta-lactamase superfamily"/>
    <property type="match status" value="1"/>
</dbReference>
<dbReference type="GO" id="GO:0009002">
    <property type="term" value="F:serine-type D-Ala-D-Ala carboxypeptidase activity"/>
    <property type="evidence" value="ECO:0007669"/>
    <property type="project" value="InterPro"/>
</dbReference>
<dbReference type="InterPro" id="IPR001967">
    <property type="entry name" value="Peptidase_S11_N"/>
</dbReference>
<gene>
    <name evidence="11" type="ORF">B5M47_02695</name>
</gene>
<evidence type="ECO:0000256" key="3">
    <source>
        <dbReference type="ARBA" id="ARBA00022801"/>
    </source>
</evidence>
<dbReference type="PANTHER" id="PTHR21581:SF33">
    <property type="entry name" value="D-ALANYL-D-ALANINE CARBOXYPEPTIDASE DACB"/>
    <property type="match status" value="1"/>
</dbReference>
<keyword evidence="3" id="KW-0378">Hydrolase</keyword>
<keyword evidence="2" id="KW-0732">Signal</keyword>
<dbReference type="GO" id="GO:0009252">
    <property type="term" value="P:peptidoglycan biosynthetic process"/>
    <property type="evidence" value="ECO:0007669"/>
    <property type="project" value="UniProtKB-KW"/>
</dbReference>
<feature type="active site" description="Proton acceptor" evidence="7">
    <location>
        <position position="103"/>
    </location>
</feature>
<keyword evidence="4" id="KW-0133">Cell shape</keyword>
<dbReference type="AlphaFoldDB" id="A0A1W9NXN2"/>